<reference evidence="2 3" key="1">
    <citation type="journal article" date="2018" name="Genome Announc.">
        <title>Complete genomes of two Megasphaera elsdenii strains, NCIMB 702410 and ATCC 25940.</title>
        <authorList>
            <person name="Hatmaker E.A."/>
            <person name="O'Dell K."/>
            <person name="Riley L.A."/>
            <person name="Klingeman D.M."/>
            <person name="Guss A.M."/>
        </authorList>
    </citation>
    <scope>NUCLEOTIDE SEQUENCE [LARGE SCALE GENOMIC DNA]</scope>
    <source>
        <strain evidence="2 3">NCIMB702410</strain>
    </source>
</reference>
<dbReference type="EMBL" id="CP027569">
    <property type="protein sequence ID" value="AVO28121.1"/>
    <property type="molecule type" value="Genomic_DNA"/>
</dbReference>
<protein>
    <recommendedName>
        <fullName evidence="4">VCBS repeat-containing protein</fullName>
    </recommendedName>
</protein>
<evidence type="ECO:0000313" key="3">
    <source>
        <dbReference type="Proteomes" id="UP000238358"/>
    </source>
</evidence>
<dbReference type="AlphaFoldDB" id="A0A2S0M9G6"/>
<sequence>MKGKKGWKQRACLCLMVFLIGLPGLAGASSRDDIYREELDILYAMVQSGSSYILFGEERDDLMAVWEGVRDLSPEQGLEAVKYQLLDCNGDGKPELLIGQDNRLTNLFTIRDGQLHQVFSGFYRNAWYYLGNGRFLNQGSGGASLSILGEYHLDGNGNLVCESYYFTHWDPAVEKMEVYWNTFGVPDITLSEKKDMTMDQFGKLQEKLRNKVKKLSWKSLARYGKGRVDVEGKALVTAAGKVKR</sequence>
<organism evidence="2 3">
    <name type="scientific">Megasphaera elsdenii</name>
    <dbReference type="NCBI Taxonomy" id="907"/>
    <lineage>
        <taxon>Bacteria</taxon>
        <taxon>Bacillati</taxon>
        <taxon>Bacillota</taxon>
        <taxon>Negativicutes</taxon>
        <taxon>Veillonellales</taxon>
        <taxon>Veillonellaceae</taxon>
        <taxon>Megasphaera</taxon>
    </lineage>
</organism>
<proteinExistence type="predicted"/>
<feature type="chain" id="PRO_5015552435" description="VCBS repeat-containing protein" evidence="1">
    <location>
        <begin position="29"/>
        <end position="244"/>
    </location>
</feature>
<keyword evidence="1" id="KW-0732">Signal</keyword>
<feature type="signal peptide" evidence="1">
    <location>
        <begin position="1"/>
        <end position="28"/>
    </location>
</feature>
<name>A0A2S0M9G6_MEGEL</name>
<accession>A0A2S0M9G6</accession>
<evidence type="ECO:0008006" key="4">
    <source>
        <dbReference type="Google" id="ProtNLM"/>
    </source>
</evidence>
<evidence type="ECO:0000313" key="2">
    <source>
        <dbReference type="EMBL" id="AVO28121.1"/>
    </source>
</evidence>
<dbReference type="Proteomes" id="UP000238358">
    <property type="component" value="Chromosome"/>
</dbReference>
<gene>
    <name evidence="2" type="ORF">C6Y28_11035</name>
</gene>
<evidence type="ECO:0000256" key="1">
    <source>
        <dbReference type="SAM" id="SignalP"/>
    </source>
</evidence>